<dbReference type="RefSeq" id="WP_073290725.1">
    <property type="nucleotide sequence ID" value="NZ_FRCP01000023.1"/>
</dbReference>
<reference evidence="1 2" key="1">
    <citation type="submission" date="2016-11" db="EMBL/GenBank/DDBJ databases">
        <authorList>
            <person name="Jaros S."/>
            <person name="Januszkiewicz K."/>
            <person name="Wedrychowicz H."/>
        </authorList>
    </citation>
    <scope>NUCLEOTIDE SEQUENCE [LARGE SCALE GENOMIC DNA]</scope>
    <source>
        <strain evidence="1 2">DSM 15930</strain>
    </source>
</reference>
<name>A0A1M7MW02_9FIRM</name>
<keyword evidence="2" id="KW-1185">Reference proteome</keyword>
<organism evidence="1 2">
    <name type="scientific">Anaerosporobacter mobilis DSM 15930</name>
    <dbReference type="NCBI Taxonomy" id="1120996"/>
    <lineage>
        <taxon>Bacteria</taxon>
        <taxon>Bacillati</taxon>
        <taxon>Bacillota</taxon>
        <taxon>Clostridia</taxon>
        <taxon>Lachnospirales</taxon>
        <taxon>Lachnospiraceae</taxon>
        <taxon>Anaerosporobacter</taxon>
    </lineage>
</organism>
<evidence type="ECO:0000313" key="1">
    <source>
        <dbReference type="EMBL" id="SHM94779.1"/>
    </source>
</evidence>
<sequence>MSKVGKTMNSVAENVVKAGGVVTKSGGEVISEIGKKVGVSKDICNKVEDKADMLGKDMYYASRKIGNKVEDKTDMLGKDMYYASHKIGNKVEDVTKDIVDSTKKVYENIADKMK</sequence>
<dbReference type="OrthoDB" id="2060460at2"/>
<dbReference type="Proteomes" id="UP000184038">
    <property type="component" value="Unassembled WGS sequence"/>
</dbReference>
<dbReference type="EMBL" id="FRCP01000023">
    <property type="protein sequence ID" value="SHM94779.1"/>
    <property type="molecule type" value="Genomic_DNA"/>
</dbReference>
<protein>
    <submittedName>
        <fullName evidence="1">Uncharacterized protein</fullName>
    </submittedName>
</protein>
<proteinExistence type="predicted"/>
<dbReference type="AlphaFoldDB" id="A0A1M7MW02"/>
<accession>A0A1M7MW02</accession>
<gene>
    <name evidence="1" type="ORF">SAMN02746066_04021</name>
</gene>
<evidence type="ECO:0000313" key="2">
    <source>
        <dbReference type="Proteomes" id="UP000184038"/>
    </source>
</evidence>